<sequence>VPPCADHLQCSRLRLRPCGAKTRCCAGGCPTCIWLQRCRRRRLLQASLPPSQTKSLSLVLASPVVWGSPGLQLGRCRKAPPRRGLPGSELRSAARGQPSAASVRAAAGGFPTPTVQAVLTEAMPLPQSPSKRRQSR</sequence>
<gene>
    <name evidence="2" type="ORF">PGLA1383_LOCUS51557</name>
</gene>
<reference evidence="2" key="1">
    <citation type="submission" date="2021-02" db="EMBL/GenBank/DDBJ databases">
        <authorList>
            <person name="Dougan E. K."/>
            <person name="Rhodes N."/>
            <person name="Thang M."/>
            <person name="Chan C."/>
        </authorList>
    </citation>
    <scope>NUCLEOTIDE SEQUENCE</scope>
</reference>
<feature type="non-terminal residue" evidence="2">
    <location>
        <position position="1"/>
    </location>
</feature>
<name>A0A813HET9_POLGL</name>
<feature type="region of interest" description="Disordered" evidence="1">
    <location>
        <begin position="76"/>
        <end position="136"/>
    </location>
</feature>
<evidence type="ECO:0000256" key="1">
    <source>
        <dbReference type="SAM" id="MobiDB-lite"/>
    </source>
</evidence>
<protein>
    <submittedName>
        <fullName evidence="2">Uncharacterized protein</fullName>
    </submittedName>
</protein>
<keyword evidence="3" id="KW-1185">Reference proteome</keyword>
<accession>A0A813HET9</accession>
<feature type="non-terminal residue" evidence="2">
    <location>
        <position position="136"/>
    </location>
</feature>
<dbReference type="EMBL" id="CAJNNV010031391">
    <property type="protein sequence ID" value="CAE8636015.1"/>
    <property type="molecule type" value="Genomic_DNA"/>
</dbReference>
<organism evidence="2 3">
    <name type="scientific">Polarella glacialis</name>
    <name type="common">Dinoflagellate</name>
    <dbReference type="NCBI Taxonomy" id="89957"/>
    <lineage>
        <taxon>Eukaryota</taxon>
        <taxon>Sar</taxon>
        <taxon>Alveolata</taxon>
        <taxon>Dinophyceae</taxon>
        <taxon>Suessiales</taxon>
        <taxon>Suessiaceae</taxon>
        <taxon>Polarella</taxon>
    </lineage>
</organism>
<comment type="caution">
    <text evidence="2">The sequence shown here is derived from an EMBL/GenBank/DDBJ whole genome shotgun (WGS) entry which is preliminary data.</text>
</comment>
<dbReference type="AlphaFoldDB" id="A0A813HET9"/>
<proteinExistence type="predicted"/>
<evidence type="ECO:0000313" key="3">
    <source>
        <dbReference type="Proteomes" id="UP000654075"/>
    </source>
</evidence>
<evidence type="ECO:0000313" key="2">
    <source>
        <dbReference type="EMBL" id="CAE8636015.1"/>
    </source>
</evidence>
<dbReference type="Proteomes" id="UP000654075">
    <property type="component" value="Unassembled WGS sequence"/>
</dbReference>